<dbReference type="GO" id="GO:0004190">
    <property type="term" value="F:aspartic-type endopeptidase activity"/>
    <property type="evidence" value="ECO:0007669"/>
    <property type="project" value="InterPro"/>
</dbReference>
<dbReference type="OrthoDB" id="9908684at2759"/>
<dbReference type="RefSeq" id="XP_019480901.1">
    <property type="nucleotide sequence ID" value="XM_019625356.1"/>
</dbReference>
<feature type="region of interest" description="Disordered" evidence="5">
    <location>
        <begin position="525"/>
        <end position="552"/>
    </location>
</feature>
<evidence type="ECO:0000313" key="11">
    <source>
        <dbReference type="RefSeq" id="XP_019480902.1"/>
    </source>
</evidence>
<sequence length="1162" mass="131073">MGNNTSGIKKDSPLGCILANWKHFKLYSLKKKKLIYFCNVTWPKYSLGEQEEWPQNGSLNGNTIAELYLFCQRSNKSLEIFYVLPFVKLHEDKKHQRSCRVCVASLSKNPDPMAPSASDFKLLDLIFAPPNLVPRAFLDSLPSSHPVSFAEPLPHAPVPNPSAHSAPNPSPPALSSTRTRSGLRRPTETPRRRPPPPPPPPLPPLPPPPPPPPPAPAPADSPSPANGCFLFQEVADRSREIVRAHEPFSVTDMSQCKEILGNFSDDPNRFQDEIFKLSLTSSLTWQDILDILTHCCTQYEKALIWGEAQEYADSLVVTNPQHDVIRLARESIPDQNPQWDYRDRLGRARMEHFITCILEGIKRCQVKQVNYKKIKEITQEKEENPALFLNRLSEAMKKYTNIDPQSVEGRVLLAVHFRTQAAPDIKRKLANLEITPHVPLSTLVKEAIKVFNNRDQAKEAKKKKKLKNKIRPPPQDDCRPRRSAQDKRQGWSGVGWNQCASHKNEGYWKQDCPERHKNRECLDHPRKLGQVSNPNRPSLPANLSQEGTASERGGRIVHPALTLDNSITITPAEPRVSPNVAGMKTGFLLDAGAANSVLTRLVGPLPSRACTVKWIDGKPKVRQSTFPLTCDTGSKTIDHSFLCVPECPVPLIGRDLIMKLGASVFLQEENGHISEPYQGIYSLYLPEDIKAQVRATVWDTSTPGRAINVEPVKIKLKPGAKCPWQCQPPLSAKVLRDMEPLLEKFLKHGLIRPCQSPCNTPVFLVKKRNGEQLFVQDLRAVNKMVIPIHPTIPNSYTLLTQIPRETQYYTVLDLKDPFFCIPLHPDSQYLFAFEWKSPKTCKVTQYTWTVLPQGFRDSSHLFRNALAKELRELKLQNGTLLQYVNNLLIASTNYQDSQHNTIMTLNFLALRGYKVSHSKAQISLQKVRYLQFILTPGAQLLDPDRKRAVTSLPVPTTKKELRRFLGTAEFCRTWIPNFGLIVKPLYAALKGKERKLLWDQICQQAFETLKTKIDLASVLGLPDLRKPFFLYIHEEQGIASGVLTQKLGLSQKPIAYLSKQLDSVAQRWPGCVRAVAATAVLVKEALKLTLGQWLEVFTPHQVQTVLDNGHHCLTETRISKYRALLLHTPDLTLRTCQTLNPETLLPSTEESIPAWRLKTGLI</sequence>
<organism evidence="8 11">
    <name type="scientific">Hipposideros armiger</name>
    <name type="common">Great Himalayan leaf-nosed bat</name>
    <dbReference type="NCBI Taxonomy" id="186990"/>
    <lineage>
        <taxon>Eukaryota</taxon>
        <taxon>Metazoa</taxon>
        <taxon>Chordata</taxon>
        <taxon>Craniata</taxon>
        <taxon>Vertebrata</taxon>
        <taxon>Euteleostomi</taxon>
        <taxon>Mammalia</taxon>
        <taxon>Eutheria</taxon>
        <taxon>Laurasiatheria</taxon>
        <taxon>Chiroptera</taxon>
        <taxon>Yinpterochiroptera</taxon>
        <taxon>Rhinolophoidea</taxon>
        <taxon>Hipposideridae</taxon>
        <taxon>Hipposideros</taxon>
    </lineage>
</organism>
<evidence type="ECO:0000256" key="1">
    <source>
        <dbReference type="ARBA" id="ARBA00010879"/>
    </source>
</evidence>
<dbReference type="InterPro" id="IPR018061">
    <property type="entry name" value="Retropepsins"/>
</dbReference>
<dbReference type="InterPro" id="IPR008919">
    <property type="entry name" value="Retrov_capsid_N"/>
</dbReference>
<proteinExistence type="inferred from homology"/>
<dbReference type="Gene3D" id="3.30.70.270">
    <property type="match status" value="2"/>
</dbReference>
<dbReference type="Pfam" id="PF00077">
    <property type="entry name" value="RVP"/>
    <property type="match status" value="1"/>
</dbReference>
<gene>
    <name evidence="9 10 11" type="primary">LOC109372292</name>
</gene>
<dbReference type="KEGG" id="hai:109372292"/>
<dbReference type="InterPro" id="IPR010999">
    <property type="entry name" value="Retrovr_matrix"/>
</dbReference>
<dbReference type="Pfam" id="PF02093">
    <property type="entry name" value="Gag_p30"/>
    <property type="match status" value="1"/>
</dbReference>
<dbReference type="RefSeq" id="XP_019480902.1">
    <property type="nucleotide sequence ID" value="XM_019625357.1"/>
</dbReference>
<feature type="domain" description="Peptidase A2" evidence="6">
    <location>
        <begin position="585"/>
        <end position="656"/>
    </location>
</feature>
<dbReference type="InterPro" id="IPR003036">
    <property type="entry name" value="Gag_P30"/>
</dbReference>
<evidence type="ECO:0000313" key="8">
    <source>
        <dbReference type="Proteomes" id="UP000694851"/>
    </source>
</evidence>
<evidence type="ECO:0000256" key="5">
    <source>
        <dbReference type="SAM" id="MobiDB-lite"/>
    </source>
</evidence>
<dbReference type="PROSITE" id="PS50878">
    <property type="entry name" value="RT_POL"/>
    <property type="match status" value="1"/>
</dbReference>
<feature type="compositionally biased region" description="Basic and acidic residues" evidence="5">
    <location>
        <begin position="474"/>
        <end position="489"/>
    </location>
</feature>
<evidence type="ECO:0000256" key="3">
    <source>
        <dbReference type="ARBA" id="ARBA00022801"/>
    </source>
</evidence>
<dbReference type="FunFam" id="3.30.70.270:FF:000020">
    <property type="entry name" value="Transposon Tf2-6 polyprotein-like Protein"/>
    <property type="match status" value="1"/>
</dbReference>
<dbReference type="InterPro" id="IPR041577">
    <property type="entry name" value="RT_RNaseH_2"/>
</dbReference>
<name>A0A8B7PYZ4_HIPAR</name>
<dbReference type="GO" id="GO:0008270">
    <property type="term" value="F:zinc ion binding"/>
    <property type="evidence" value="ECO:0007669"/>
    <property type="project" value="UniProtKB-KW"/>
</dbReference>
<dbReference type="InterPro" id="IPR021109">
    <property type="entry name" value="Peptidase_aspartic_dom_sf"/>
</dbReference>
<dbReference type="Gene3D" id="3.10.10.10">
    <property type="entry name" value="HIV Type 1 Reverse Transcriptase, subunit A, domain 1"/>
    <property type="match status" value="1"/>
</dbReference>
<dbReference type="PROSITE" id="PS50175">
    <property type="entry name" value="ASP_PROT_RETROV"/>
    <property type="match status" value="1"/>
</dbReference>
<dbReference type="SUPFAM" id="SSF50630">
    <property type="entry name" value="Acid proteases"/>
    <property type="match status" value="1"/>
</dbReference>
<feature type="region of interest" description="Disordered" evidence="5">
    <location>
        <begin position="455"/>
        <end position="496"/>
    </location>
</feature>
<keyword evidence="4" id="KW-0862">Zinc</keyword>
<dbReference type="PANTHER" id="PTHR33064">
    <property type="entry name" value="POL PROTEIN"/>
    <property type="match status" value="1"/>
</dbReference>
<dbReference type="AlphaFoldDB" id="A0A8B7PYZ4"/>
<dbReference type="GeneID" id="109372292"/>
<dbReference type="InterPro" id="IPR051320">
    <property type="entry name" value="Viral_Replic_Matur_Polypro"/>
</dbReference>
<dbReference type="GO" id="GO:0019068">
    <property type="term" value="P:virion assembly"/>
    <property type="evidence" value="ECO:0007669"/>
    <property type="project" value="InterPro"/>
</dbReference>
<dbReference type="Gene3D" id="1.10.375.10">
    <property type="entry name" value="Human Immunodeficiency Virus Type 1 Capsid Protein"/>
    <property type="match status" value="1"/>
</dbReference>
<dbReference type="Pfam" id="PF00078">
    <property type="entry name" value="RVT_1"/>
    <property type="match status" value="1"/>
</dbReference>
<dbReference type="Pfam" id="PF17919">
    <property type="entry name" value="RT_RNaseH_2"/>
    <property type="match status" value="1"/>
</dbReference>
<keyword evidence="2" id="KW-0479">Metal-binding</keyword>
<dbReference type="GO" id="GO:0006508">
    <property type="term" value="P:proteolysis"/>
    <property type="evidence" value="ECO:0007669"/>
    <property type="project" value="InterPro"/>
</dbReference>
<evidence type="ECO:0000256" key="2">
    <source>
        <dbReference type="ARBA" id="ARBA00022771"/>
    </source>
</evidence>
<dbReference type="Gene3D" id="3.10.20.370">
    <property type="match status" value="1"/>
</dbReference>
<dbReference type="PANTHER" id="PTHR33064:SF36">
    <property type="entry name" value="CCHC-TYPE DOMAIN-CONTAINING PROTEIN"/>
    <property type="match status" value="1"/>
</dbReference>
<dbReference type="InterPro" id="IPR001995">
    <property type="entry name" value="Peptidase_A2_cat"/>
</dbReference>
<evidence type="ECO:0000313" key="9">
    <source>
        <dbReference type="RefSeq" id="XP_019480900.1"/>
    </source>
</evidence>
<dbReference type="Gene3D" id="2.40.70.10">
    <property type="entry name" value="Acid Proteases"/>
    <property type="match status" value="1"/>
</dbReference>
<evidence type="ECO:0000313" key="10">
    <source>
        <dbReference type="RefSeq" id="XP_019480901.1"/>
    </source>
</evidence>
<keyword evidence="8" id="KW-1185">Reference proteome</keyword>
<dbReference type="Proteomes" id="UP000694851">
    <property type="component" value="Unplaced"/>
</dbReference>
<dbReference type="SUPFAM" id="SSF47943">
    <property type="entry name" value="Retrovirus capsid protein, N-terminal core domain"/>
    <property type="match status" value="1"/>
</dbReference>
<evidence type="ECO:0000259" key="6">
    <source>
        <dbReference type="PROSITE" id="PS50175"/>
    </source>
</evidence>
<protein>
    <submittedName>
        <fullName evidence="9 10">Uncharacterized protein LOC109372292 isoform X1</fullName>
    </submittedName>
</protein>
<keyword evidence="3" id="KW-0378">Hydrolase</keyword>
<evidence type="ECO:0000256" key="4">
    <source>
        <dbReference type="ARBA" id="ARBA00022833"/>
    </source>
</evidence>
<dbReference type="SUPFAM" id="SSF47836">
    <property type="entry name" value="Retroviral matrix proteins"/>
    <property type="match status" value="1"/>
</dbReference>
<feature type="domain" description="Reverse transcriptase" evidence="7">
    <location>
        <begin position="746"/>
        <end position="934"/>
    </location>
</feature>
<dbReference type="Gene3D" id="1.10.150.180">
    <property type="entry name" value="Gamma-retroviral matrix domain"/>
    <property type="match status" value="1"/>
</dbReference>
<keyword evidence="2" id="KW-0863">Zinc-finger</keyword>
<dbReference type="InterPro" id="IPR036946">
    <property type="entry name" value="G_retro_matrix_sf"/>
</dbReference>
<reference evidence="9 10" key="1">
    <citation type="submission" date="2025-04" db="UniProtKB">
        <authorList>
            <consortium name="RefSeq"/>
        </authorList>
    </citation>
    <scope>IDENTIFICATION</scope>
    <source>
        <tissue evidence="9 10">Muscle</tissue>
    </source>
</reference>
<evidence type="ECO:0000259" key="7">
    <source>
        <dbReference type="PROSITE" id="PS50878"/>
    </source>
</evidence>
<feature type="region of interest" description="Disordered" evidence="5">
    <location>
        <begin position="152"/>
        <end position="227"/>
    </location>
</feature>
<feature type="compositionally biased region" description="Basic residues" evidence="5">
    <location>
        <begin position="460"/>
        <end position="470"/>
    </location>
</feature>
<dbReference type="InterPro" id="IPR000477">
    <property type="entry name" value="RT_dom"/>
</dbReference>
<dbReference type="InterPro" id="IPR043128">
    <property type="entry name" value="Rev_trsase/Diguanyl_cyclase"/>
</dbReference>
<feature type="compositionally biased region" description="Low complexity" evidence="5">
    <location>
        <begin position="161"/>
        <end position="180"/>
    </location>
</feature>
<accession>A0A8B7PYZ4</accession>
<feature type="compositionally biased region" description="Polar residues" evidence="5">
    <location>
        <begin position="530"/>
        <end position="548"/>
    </location>
</feature>
<dbReference type="RefSeq" id="XP_019480900.1">
    <property type="nucleotide sequence ID" value="XM_019625355.1"/>
</dbReference>
<comment type="similarity">
    <text evidence="1">Belongs to the beta type-B retroviral polymerase family. HERV class-II K(HML-2) pol subfamily.</text>
</comment>
<feature type="compositionally biased region" description="Pro residues" evidence="5">
    <location>
        <begin position="195"/>
        <end position="221"/>
    </location>
</feature>
<dbReference type="InterPro" id="IPR043502">
    <property type="entry name" value="DNA/RNA_pol_sf"/>
</dbReference>
<dbReference type="SUPFAM" id="SSF56672">
    <property type="entry name" value="DNA/RNA polymerases"/>
    <property type="match status" value="1"/>
</dbReference>